<dbReference type="OrthoDB" id="124677at2759"/>
<protein>
    <submittedName>
        <fullName evidence="1">Uncharacterized protein</fullName>
    </submittedName>
</protein>
<dbReference type="EMBL" id="JAGDFL010001776">
    <property type="protein sequence ID" value="KAG7375269.1"/>
    <property type="molecule type" value="Genomic_DNA"/>
</dbReference>
<dbReference type="AlphaFoldDB" id="A0A8T1V578"/>
<sequence length="254" mass="27839">MEMTDTPMEQPSHVVAGSTVRGGQVKLEAAVGAGVVTLESQSLGKCELSFYPIDVELMFSTEPFNTFSDSAASSSSLLLIEPRLRLTVNISSVPSDEGLTKTTVPILDALATTQMMIRIREIRSSRTVNTPAPPIDLIRPYFNSSLKVEIMTQCGMLQVFHNGLPMRSCYVKVYAKASHGSRTKTEFYKDGYTDLLGKFDYVGINGDLISSVEKFSILVLHEELGASVEQVDPPVLATSVGDYGNQQERELLLY</sequence>
<accession>A0A8T1V578</accession>
<proteinExistence type="predicted"/>
<keyword evidence="2" id="KW-1185">Reference proteome</keyword>
<evidence type="ECO:0000313" key="2">
    <source>
        <dbReference type="Proteomes" id="UP000693981"/>
    </source>
</evidence>
<reference evidence="1" key="1">
    <citation type="submission" date="2021-02" db="EMBL/GenBank/DDBJ databases">
        <authorList>
            <person name="Palmer J.M."/>
        </authorList>
    </citation>
    <scope>NUCLEOTIDE SEQUENCE</scope>
    <source>
        <strain evidence="1">SCRP23</strain>
    </source>
</reference>
<organism evidence="1 2">
    <name type="scientific">Phytophthora boehmeriae</name>
    <dbReference type="NCBI Taxonomy" id="109152"/>
    <lineage>
        <taxon>Eukaryota</taxon>
        <taxon>Sar</taxon>
        <taxon>Stramenopiles</taxon>
        <taxon>Oomycota</taxon>
        <taxon>Peronosporomycetes</taxon>
        <taxon>Peronosporales</taxon>
        <taxon>Peronosporaceae</taxon>
        <taxon>Phytophthora</taxon>
    </lineage>
</organism>
<comment type="caution">
    <text evidence="1">The sequence shown here is derived from an EMBL/GenBank/DDBJ whole genome shotgun (WGS) entry which is preliminary data.</text>
</comment>
<name>A0A8T1V578_9STRA</name>
<evidence type="ECO:0000313" key="1">
    <source>
        <dbReference type="EMBL" id="KAG7375269.1"/>
    </source>
</evidence>
<gene>
    <name evidence="1" type="ORF">PHYBOEH_002913</name>
</gene>
<dbReference type="Proteomes" id="UP000693981">
    <property type="component" value="Unassembled WGS sequence"/>
</dbReference>